<keyword evidence="5" id="KW-1133">Transmembrane helix</keyword>
<feature type="coiled-coil region" evidence="4">
    <location>
        <begin position="637"/>
        <end position="671"/>
    </location>
</feature>
<keyword evidence="5" id="KW-0472">Membrane</keyword>
<evidence type="ECO:0000256" key="3">
    <source>
        <dbReference type="PROSITE-ProRule" id="PRU00284"/>
    </source>
</evidence>
<dbReference type="SUPFAM" id="SSF103190">
    <property type="entry name" value="Sensory domain-like"/>
    <property type="match status" value="1"/>
</dbReference>
<gene>
    <name evidence="8" type="ORF">GCM10008908_18860</name>
</gene>
<dbReference type="SUPFAM" id="SSF58104">
    <property type="entry name" value="Methyl-accepting chemotaxis protein (MCP) signaling domain"/>
    <property type="match status" value="1"/>
</dbReference>
<dbReference type="Pfam" id="PF22673">
    <property type="entry name" value="MCP-like_PDC_1"/>
    <property type="match status" value="1"/>
</dbReference>
<dbReference type="SMART" id="SM00304">
    <property type="entry name" value="HAMP"/>
    <property type="match status" value="2"/>
</dbReference>
<dbReference type="PANTHER" id="PTHR32089">
    <property type="entry name" value="METHYL-ACCEPTING CHEMOTAXIS PROTEIN MCPB"/>
    <property type="match status" value="1"/>
</dbReference>
<evidence type="ECO:0000259" key="6">
    <source>
        <dbReference type="PROSITE" id="PS50111"/>
    </source>
</evidence>
<comment type="caution">
    <text evidence="8">The sequence shown here is derived from an EMBL/GenBank/DDBJ whole genome shotgun (WGS) entry which is preliminary data.</text>
</comment>
<evidence type="ECO:0000256" key="1">
    <source>
        <dbReference type="ARBA" id="ARBA00023224"/>
    </source>
</evidence>
<dbReference type="Gene3D" id="3.30.450.20">
    <property type="entry name" value="PAS domain"/>
    <property type="match status" value="2"/>
</dbReference>
<dbReference type="PANTHER" id="PTHR32089:SF112">
    <property type="entry name" value="LYSOZYME-LIKE PROTEIN-RELATED"/>
    <property type="match status" value="1"/>
</dbReference>
<dbReference type="Gene3D" id="6.10.340.10">
    <property type="match status" value="1"/>
</dbReference>
<evidence type="ECO:0000256" key="2">
    <source>
        <dbReference type="ARBA" id="ARBA00029447"/>
    </source>
</evidence>
<protein>
    <submittedName>
        <fullName evidence="8">Methyl-accepting chemotaxis protein</fullName>
    </submittedName>
</protein>
<dbReference type="CDD" id="cd06225">
    <property type="entry name" value="HAMP"/>
    <property type="match status" value="1"/>
</dbReference>
<sequence length="691" mass="76500">MKIKDMKVKGVKIKSIKVKMILLLMPIIIVAMLVLGYMSYSSAEKIISSQLEINMNGKLNEKSQEIEKSLERHQKISESLAKVVQNSVSSLTKENYKGILESLIETNDETFGAGVWFEPFKYSKDVELFGPYAYKLNGKATYSDEYSKTDYKLGDWYKIGQDTDKSVEWSSPYYDDVAKVSMITTSCPIYDSNNNFIGVTTADIDLSTLQNGVKNMKVGNEGRAFLVNKNGLYIADEDESKIMNTNIKDDKNSTLAAVGEKMLSEKNGQGTFTDDQGIQKVYYRTIEDTEWIIAVCIPQEEVHLQINSLRNEIGIIIIVSISIVILFILFFANYIGKNIKKVNTFAMKIANGDLTEKLELKSNDELGEMSTHLNKMTENIHSIVKVIMENSENISASAEELSATVEELAAKTVNVNEAINTIAGGMQESGAATEEITASIEEVDSSVSILSSKAIEGSNNANDAKERARQVKDNSKEVKVIAKELYIQKEANMKKVIEESSVIDSIRVMADTISSISAQTNLLALNAAIEAARAGEQGRGFAVVAEEVRKLAEQSSGAVIEIQKTIETVKEVFNKSIETGNDILKFIDVDIMKTYDEYEETGNQYHVDSDFVSNMSEEIAAMSQEITATVGEVSDAIQNMAQSAQESSEKAETIKENMDETTKAIEQVAQTAQSQAELAQQLNEVVQKFKI</sequence>
<dbReference type="InterPro" id="IPR003660">
    <property type="entry name" value="HAMP_dom"/>
</dbReference>
<dbReference type="Pfam" id="PF00015">
    <property type="entry name" value="MCPsignal"/>
    <property type="match status" value="1"/>
</dbReference>
<evidence type="ECO:0000259" key="7">
    <source>
        <dbReference type="PROSITE" id="PS50885"/>
    </source>
</evidence>
<keyword evidence="1 3" id="KW-0807">Transducer</keyword>
<proteinExistence type="inferred from homology"/>
<evidence type="ECO:0000256" key="5">
    <source>
        <dbReference type="SAM" id="Phobius"/>
    </source>
</evidence>
<dbReference type="Pfam" id="PF00672">
    <property type="entry name" value="HAMP"/>
    <property type="match status" value="1"/>
</dbReference>
<reference evidence="8 9" key="1">
    <citation type="journal article" date="2019" name="Int. J. Syst. Evol. Microbiol.">
        <title>The Global Catalogue of Microorganisms (GCM) 10K type strain sequencing project: providing services to taxonomists for standard genome sequencing and annotation.</title>
        <authorList>
            <consortium name="The Broad Institute Genomics Platform"/>
            <consortium name="The Broad Institute Genome Sequencing Center for Infectious Disease"/>
            <person name="Wu L."/>
            <person name="Ma J."/>
        </authorList>
    </citation>
    <scope>NUCLEOTIDE SEQUENCE [LARGE SCALE GENOMIC DNA]</scope>
    <source>
        <strain evidence="8 9">JCM 1417</strain>
    </source>
</reference>
<organism evidence="8 9">
    <name type="scientific">Clostridium subterminale</name>
    <dbReference type="NCBI Taxonomy" id="1550"/>
    <lineage>
        <taxon>Bacteria</taxon>
        <taxon>Bacillati</taxon>
        <taxon>Bacillota</taxon>
        <taxon>Clostridia</taxon>
        <taxon>Eubacteriales</taxon>
        <taxon>Clostridiaceae</taxon>
        <taxon>Clostridium</taxon>
    </lineage>
</organism>
<name>A0ABN1KP49_CLOSU</name>
<evidence type="ECO:0000313" key="9">
    <source>
        <dbReference type="Proteomes" id="UP001501047"/>
    </source>
</evidence>
<comment type="similarity">
    <text evidence="2">Belongs to the methyl-accepting chemotaxis (MCP) protein family.</text>
</comment>
<dbReference type="PROSITE" id="PS50885">
    <property type="entry name" value="HAMP"/>
    <property type="match status" value="1"/>
</dbReference>
<dbReference type="InterPro" id="IPR004089">
    <property type="entry name" value="MCPsignal_dom"/>
</dbReference>
<dbReference type="SMART" id="SM00283">
    <property type="entry name" value="MA"/>
    <property type="match status" value="1"/>
</dbReference>
<feature type="transmembrane region" description="Helical" evidence="5">
    <location>
        <begin position="21"/>
        <end position="40"/>
    </location>
</feature>
<evidence type="ECO:0000256" key="4">
    <source>
        <dbReference type="SAM" id="Coils"/>
    </source>
</evidence>
<accession>A0ABN1KP49</accession>
<feature type="domain" description="Methyl-accepting transducer" evidence="6">
    <location>
        <begin position="404"/>
        <end position="662"/>
    </location>
</feature>
<dbReference type="CDD" id="cd12912">
    <property type="entry name" value="PDC2_MCP_like"/>
    <property type="match status" value="1"/>
</dbReference>
<dbReference type="Proteomes" id="UP001501047">
    <property type="component" value="Unassembled WGS sequence"/>
</dbReference>
<dbReference type="EMBL" id="BAAACI010000006">
    <property type="protein sequence ID" value="GAA0772479.1"/>
    <property type="molecule type" value="Genomic_DNA"/>
</dbReference>
<dbReference type="InterPro" id="IPR029151">
    <property type="entry name" value="Sensor-like_sf"/>
</dbReference>
<dbReference type="Gene3D" id="1.10.287.950">
    <property type="entry name" value="Methyl-accepting chemotaxis protein"/>
    <property type="match status" value="1"/>
</dbReference>
<dbReference type="CDD" id="cd12913">
    <property type="entry name" value="PDC1_MCP_like"/>
    <property type="match status" value="1"/>
</dbReference>
<keyword evidence="5" id="KW-0812">Transmembrane</keyword>
<feature type="transmembrane region" description="Helical" evidence="5">
    <location>
        <begin position="313"/>
        <end position="335"/>
    </location>
</feature>
<dbReference type="PROSITE" id="PS50111">
    <property type="entry name" value="CHEMOTAXIS_TRANSDUC_2"/>
    <property type="match status" value="1"/>
</dbReference>
<feature type="domain" description="HAMP" evidence="7">
    <location>
        <begin position="333"/>
        <end position="385"/>
    </location>
</feature>
<keyword evidence="9" id="KW-1185">Reference proteome</keyword>
<keyword evidence="4" id="KW-0175">Coiled coil</keyword>
<evidence type="ECO:0000313" key="8">
    <source>
        <dbReference type="EMBL" id="GAA0772479.1"/>
    </source>
</evidence>
<dbReference type="RefSeq" id="WP_343825827.1">
    <property type="nucleotide sequence ID" value="NZ_BAAACI010000006.1"/>
</dbReference>